<dbReference type="AlphaFoldDB" id="A0A5B7CIX3"/>
<comment type="caution">
    <text evidence="1">The sequence shown here is derived from an EMBL/GenBank/DDBJ whole genome shotgun (WGS) entry which is preliminary data.</text>
</comment>
<dbReference type="EMBL" id="VSRR010000040">
    <property type="protein sequence ID" value="MPC08691.1"/>
    <property type="molecule type" value="Genomic_DNA"/>
</dbReference>
<sequence>MRLSVSRVRIIIDEQREGGGCVASAQIIRVLNVKVRNVHCTPVAFNPQRRCFSSFVTLLQKLRRVNVTNTSGVEPWPEQLMTGVNRR</sequence>
<organism evidence="1 2">
    <name type="scientific">Portunus trituberculatus</name>
    <name type="common">Swimming crab</name>
    <name type="synonym">Neptunus trituberculatus</name>
    <dbReference type="NCBI Taxonomy" id="210409"/>
    <lineage>
        <taxon>Eukaryota</taxon>
        <taxon>Metazoa</taxon>
        <taxon>Ecdysozoa</taxon>
        <taxon>Arthropoda</taxon>
        <taxon>Crustacea</taxon>
        <taxon>Multicrustacea</taxon>
        <taxon>Malacostraca</taxon>
        <taxon>Eumalacostraca</taxon>
        <taxon>Eucarida</taxon>
        <taxon>Decapoda</taxon>
        <taxon>Pleocyemata</taxon>
        <taxon>Brachyura</taxon>
        <taxon>Eubrachyura</taxon>
        <taxon>Portunoidea</taxon>
        <taxon>Portunidae</taxon>
        <taxon>Portuninae</taxon>
        <taxon>Portunus</taxon>
    </lineage>
</organism>
<accession>A0A5B7CIX3</accession>
<protein>
    <submittedName>
        <fullName evidence="1">Uncharacterized protein</fullName>
    </submittedName>
</protein>
<keyword evidence="2" id="KW-1185">Reference proteome</keyword>
<reference evidence="1 2" key="1">
    <citation type="submission" date="2019-05" db="EMBL/GenBank/DDBJ databases">
        <title>Another draft genome of Portunus trituberculatus and its Hox gene families provides insights of decapod evolution.</title>
        <authorList>
            <person name="Jeong J.-H."/>
            <person name="Song I."/>
            <person name="Kim S."/>
            <person name="Choi T."/>
            <person name="Kim D."/>
            <person name="Ryu S."/>
            <person name="Kim W."/>
        </authorList>
    </citation>
    <scope>NUCLEOTIDE SEQUENCE [LARGE SCALE GENOMIC DNA]</scope>
    <source>
        <tissue evidence="1">Muscle</tissue>
    </source>
</reference>
<evidence type="ECO:0000313" key="2">
    <source>
        <dbReference type="Proteomes" id="UP000324222"/>
    </source>
</evidence>
<dbReference type="Proteomes" id="UP000324222">
    <property type="component" value="Unassembled WGS sequence"/>
</dbReference>
<gene>
    <name evidence="1" type="ORF">E2C01_001284</name>
</gene>
<evidence type="ECO:0000313" key="1">
    <source>
        <dbReference type="EMBL" id="MPC08691.1"/>
    </source>
</evidence>
<name>A0A5B7CIX3_PORTR</name>
<proteinExistence type="predicted"/>